<dbReference type="PANTHER" id="PTHR11732">
    <property type="entry name" value="ALDO/KETO REDUCTASE"/>
    <property type="match status" value="1"/>
</dbReference>
<evidence type="ECO:0000259" key="1">
    <source>
        <dbReference type="Pfam" id="PF00248"/>
    </source>
</evidence>
<dbReference type="GO" id="GO:0016491">
    <property type="term" value="F:oxidoreductase activity"/>
    <property type="evidence" value="ECO:0007669"/>
    <property type="project" value="InterPro"/>
</dbReference>
<dbReference type="Gene3D" id="3.20.20.100">
    <property type="entry name" value="NADP-dependent oxidoreductase domain"/>
    <property type="match status" value="1"/>
</dbReference>
<dbReference type="Pfam" id="PF00248">
    <property type="entry name" value="Aldo_ket_red"/>
    <property type="match status" value="1"/>
</dbReference>
<name>A0A8S9M8Z8_BRACR</name>
<dbReference type="AlphaFoldDB" id="A0A8S9M8Z8"/>
<dbReference type="EMBL" id="QGKY02000089">
    <property type="protein sequence ID" value="KAF2614528.1"/>
    <property type="molecule type" value="Genomic_DNA"/>
</dbReference>
<evidence type="ECO:0000313" key="2">
    <source>
        <dbReference type="EMBL" id="KAF2614528.1"/>
    </source>
</evidence>
<gene>
    <name evidence="2" type="ORF">F2Q70_00011049</name>
</gene>
<dbReference type="InterPro" id="IPR018170">
    <property type="entry name" value="Aldo/ket_reductase_CS"/>
</dbReference>
<comment type="caution">
    <text evidence="2">The sequence shown here is derived from an EMBL/GenBank/DDBJ whole genome shotgun (WGS) entry which is preliminary data.</text>
</comment>
<organism evidence="2">
    <name type="scientific">Brassica cretica</name>
    <name type="common">Mustard</name>
    <dbReference type="NCBI Taxonomy" id="69181"/>
    <lineage>
        <taxon>Eukaryota</taxon>
        <taxon>Viridiplantae</taxon>
        <taxon>Streptophyta</taxon>
        <taxon>Embryophyta</taxon>
        <taxon>Tracheophyta</taxon>
        <taxon>Spermatophyta</taxon>
        <taxon>Magnoliopsida</taxon>
        <taxon>eudicotyledons</taxon>
        <taxon>Gunneridae</taxon>
        <taxon>Pentapetalae</taxon>
        <taxon>rosids</taxon>
        <taxon>malvids</taxon>
        <taxon>Brassicales</taxon>
        <taxon>Brassicaceae</taxon>
        <taxon>Brassiceae</taxon>
        <taxon>Brassica</taxon>
    </lineage>
</organism>
<protein>
    <recommendedName>
        <fullName evidence="1">NADP-dependent oxidoreductase domain-containing protein</fullName>
    </recommendedName>
</protein>
<dbReference type="InterPro" id="IPR023210">
    <property type="entry name" value="NADP_OxRdtase_dom"/>
</dbReference>
<proteinExistence type="predicted"/>
<dbReference type="InterPro" id="IPR036812">
    <property type="entry name" value="NAD(P)_OxRdtase_dom_sf"/>
</dbReference>
<feature type="domain" description="NADP-dependent oxidoreductase" evidence="1">
    <location>
        <begin position="18"/>
        <end position="88"/>
    </location>
</feature>
<sequence>MRSDMARLRCGKTIPLLGMGTYCPKKDQESTISAVHQAIKIGYRHFDTAKIYGSEEALGTALGQAISCGSVQREDIFVTSKLWSSDHHDPISALTQTLKTARGLLLSDRRSQPARVPEGQLAFPIQQTTSQLVPASSRSRSATSSSRLFSLVVHSTHLRLR</sequence>
<reference evidence="2" key="1">
    <citation type="submission" date="2019-12" db="EMBL/GenBank/DDBJ databases">
        <title>Genome sequencing and annotation of Brassica cretica.</title>
        <authorList>
            <person name="Studholme D.J."/>
            <person name="Sarris P.F."/>
        </authorList>
    </citation>
    <scope>NUCLEOTIDE SEQUENCE</scope>
    <source>
        <strain evidence="2">PFS-102/07</strain>
        <tissue evidence="2">Leaf</tissue>
    </source>
</reference>
<dbReference type="PROSITE" id="PS00798">
    <property type="entry name" value="ALDOKETO_REDUCTASE_1"/>
    <property type="match status" value="1"/>
</dbReference>
<dbReference type="InterPro" id="IPR020471">
    <property type="entry name" value="AKR"/>
</dbReference>
<accession>A0A8S9M8Z8</accession>
<dbReference type="SUPFAM" id="SSF51430">
    <property type="entry name" value="NAD(P)-linked oxidoreductase"/>
    <property type="match status" value="1"/>
</dbReference>